<evidence type="ECO:0000313" key="2">
    <source>
        <dbReference type="Proteomes" id="UP001367508"/>
    </source>
</evidence>
<proteinExistence type="predicted"/>
<name>A0AAN9L5J2_CANGL</name>
<evidence type="ECO:0000313" key="1">
    <source>
        <dbReference type="EMBL" id="KAK7329096.1"/>
    </source>
</evidence>
<dbReference type="AlphaFoldDB" id="A0AAN9L5J2"/>
<comment type="caution">
    <text evidence="1">The sequence shown here is derived from an EMBL/GenBank/DDBJ whole genome shotgun (WGS) entry which is preliminary data.</text>
</comment>
<dbReference type="EMBL" id="JAYMYQ010000005">
    <property type="protein sequence ID" value="KAK7329096.1"/>
    <property type="molecule type" value="Genomic_DNA"/>
</dbReference>
<reference evidence="1 2" key="1">
    <citation type="submission" date="2024-01" db="EMBL/GenBank/DDBJ databases">
        <title>The genomes of 5 underutilized Papilionoideae crops provide insights into root nodulation and disease resistanc.</title>
        <authorList>
            <person name="Jiang F."/>
        </authorList>
    </citation>
    <scope>NUCLEOTIDE SEQUENCE [LARGE SCALE GENOMIC DNA]</scope>
    <source>
        <strain evidence="1">LVBAO_FW01</strain>
        <tissue evidence="1">Leaves</tissue>
    </source>
</reference>
<keyword evidence="2" id="KW-1185">Reference proteome</keyword>
<accession>A0AAN9L5J2</accession>
<organism evidence="1 2">
    <name type="scientific">Canavalia gladiata</name>
    <name type="common">Sword bean</name>
    <name type="synonym">Dolichos gladiatus</name>
    <dbReference type="NCBI Taxonomy" id="3824"/>
    <lineage>
        <taxon>Eukaryota</taxon>
        <taxon>Viridiplantae</taxon>
        <taxon>Streptophyta</taxon>
        <taxon>Embryophyta</taxon>
        <taxon>Tracheophyta</taxon>
        <taxon>Spermatophyta</taxon>
        <taxon>Magnoliopsida</taxon>
        <taxon>eudicotyledons</taxon>
        <taxon>Gunneridae</taxon>
        <taxon>Pentapetalae</taxon>
        <taxon>rosids</taxon>
        <taxon>fabids</taxon>
        <taxon>Fabales</taxon>
        <taxon>Fabaceae</taxon>
        <taxon>Papilionoideae</taxon>
        <taxon>50 kb inversion clade</taxon>
        <taxon>NPAAA clade</taxon>
        <taxon>indigoferoid/millettioid clade</taxon>
        <taxon>Phaseoleae</taxon>
        <taxon>Canavalia</taxon>
    </lineage>
</organism>
<sequence length="87" mass="9372">MGLLEGCFGTFTLAPICLSNSIVICAEMINHVLMPTLGKVRASTQINQGTNSVYCDTLVSTHGFRIGNKSCYSAFDEELAYAIFSQG</sequence>
<protein>
    <submittedName>
        <fullName evidence="1">Uncharacterized protein</fullName>
    </submittedName>
</protein>
<dbReference type="Proteomes" id="UP001367508">
    <property type="component" value="Unassembled WGS sequence"/>
</dbReference>
<gene>
    <name evidence="1" type="ORF">VNO77_23242</name>
</gene>